<dbReference type="EMBL" id="VMBB01000021">
    <property type="protein sequence ID" value="MDR8261643.1"/>
    <property type="molecule type" value="Genomic_DNA"/>
</dbReference>
<evidence type="ECO:0000313" key="1">
    <source>
        <dbReference type="EMBL" id="MDR8261643.1"/>
    </source>
</evidence>
<sequence>MALDYSNLTFHPTSEKLVDILCTKTQNNDPMFFRVLLCYYWGVVASQMRASIVGWTNKGSIPINIYALNLSPSGTGKGYSTSLIEGEILKQFKETFLEHTFPVLADQNLEALAAKRAIRKGTDPNDERVALEKEFNMLGSLLFSFDSATTPAVKQMRQKLLMGNAGSVNLQIDEIGANLIGQTEVLNTFLELYDKGLVKDKLVKSTSENVRFERIDGATPTNMLLFGTPSKLLDGGVTEQHLMEMLEMGYARRCLFGMIRHTHKAEGMSAEDILEQMFNAEHDAFLEDLANHFATLAELVNVNKDIFIPREVCLTLLEYKLYCEERGRTFNEHEAIKKSEMDHRYFKALKLAGAYAFIDGSPEITNEHIEYAVAMTEASGKAVDDLLTPERNHVKLAKYLAASRTELTLADLDQDLPFFKGSRTQKDDMIALAIAWGYKNHIVIHKAFNDGILFLRGKALQETNLDEMILTYSDDMTTGYQNALAPFDKLDRLVGLEGHHWINHHLMRGDLEDPETGRALGYRKEDNIIPGFNMLVLDIDGTCQLSTAKMLLRDYKALYYTTKSHTEKVNRFRIILPMTHILELDAKDYKEFFNNVVESLPFDIDESGNHRVKKWLTNPGEIEYTDGLLFDPLPFIPRTSKNEERKIKLQDQQNLDNLERWVINNIGDGNRNVQLHRYAMILVDAGYRFDEIRRKVLDLNAKCQGPLDEGELTATIFTTVAKALDAAA</sequence>
<name>A0ABD5DAF0_ACIBA</name>
<accession>A0ABD5DAF0</accession>
<dbReference type="AlphaFoldDB" id="A0ABD5DAF0"/>
<reference evidence="1" key="1">
    <citation type="submission" date="2019-07" db="EMBL/GenBank/DDBJ databases">
        <title>Biological characteristics of mucoid Acinetobacter baumannii from a general hospital in China.</title>
        <authorList>
            <person name="Hua X."/>
            <person name="Yu Y."/>
        </authorList>
    </citation>
    <scope>NUCLEOTIDE SEQUENCE [LARGE SCALE GENOMIC DNA]</scope>
    <source>
        <strain evidence="1">N41</strain>
    </source>
</reference>
<organism evidence="1">
    <name type="scientific">Acinetobacter baumannii</name>
    <dbReference type="NCBI Taxonomy" id="470"/>
    <lineage>
        <taxon>Bacteria</taxon>
        <taxon>Pseudomonadati</taxon>
        <taxon>Pseudomonadota</taxon>
        <taxon>Gammaproteobacteria</taxon>
        <taxon>Moraxellales</taxon>
        <taxon>Moraxellaceae</taxon>
        <taxon>Acinetobacter</taxon>
        <taxon>Acinetobacter calcoaceticus/baumannii complex</taxon>
    </lineage>
</organism>
<proteinExistence type="predicted"/>
<gene>
    <name evidence="1" type="ORF">FPK87_14390</name>
</gene>
<protein>
    <submittedName>
        <fullName evidence="1">DUF3987 domain-containing protein</fullName>
    </submittedName>
</protein>
<comment type="caution">
    <text evidence="1">The sequence shown here is derived from an EMBL/GenBank/DDBJ whole genome shotgun (WGS) entry which is preliminary data.</text>
</comment>
<dbReference type="RefSeq" id="WP_004716433.1">
    <property type="nucleotide sequence ID" value="NZ_JAESHO010000001.1"/>
</dbReference>